<evidence type="ECO:0000313" key="1">
    <source>
        <dbReference type="EMBL" id="GIY81347.1"/>
    </source>
</evidence>
<accession>A0AAV4WFD4</accession>
<protein>
    <submittedName>
        <fullName evidence="1">Uncharacterized protein</fullName>
    </submittedName>
</protein>
<dbReference type="Proteomes" id="UP001054945">
    <property type="component" value="Unassembled WGS sequence"/>
</dbReference>
<proteinExistence type="predicted"/>
<sequence length="137" mass="15709">MRFPESPRDKNPASVCEPWKAHTEDNPLGNTFAPFVWCFQVLKEIVFKNTKCYTAVPFPKTTNLHVEACGENRFMSIGMIFKLTNYLTLFSVDEMLLAGHLFSWLPKDGCSSDKVFLKTDILIRPESHPVKRTALRI</sequence>
<name>A0AAV4WFD4_CAEEX</name>
<gene>
    <name evidence="1" type="ORF">CEXT_361681</name>
</gene>
<comment type="caution">
    <text evidence="1">The sequence shown here is derived from an EMBL/GenBank/DDBJ whole genome shotgun (WGS) entry which is preliminary data.</text>
</comment>
<keyword evidence="2" id="KW-1185">Reference proteome</keyword>
<dbReference type="EMBL" id="BPLR01016109">
    <property type="protein sequence ID" value="GIY81347.1"/>
    <property type="molecule type" value="Genomic_DNA"/>
</dbReference>
<organism evidence="1 2">
    <name type="scientific">Caerostris extrusa</name>
    <name type="common">Bark spider</name>
    <name type="synonym">Caerostris bankana</name>
    <dbReference type="NCBI Taxonomy" id="172846"/>
    <lineage>
        <taxon>Eukaryota</taxon>
        <taxon>Metazoa</taxon>
        <taxon>Ecdysozoa</taxon>
        <taxon>Arthropoda</taxon>
        <taxon>Chelicerata</taxon>
        <taxon>Arachnida</taxon>
        <taxon>Araneae</taxon>
        <taxon>Araneomorphae</taxon>
        <taxon>Entelegynae</taxon>
        <taxon>Araneoidea</taxon>
        <taxon>Araneidae</taxon>
        <taxon>Caerostris</taxon>
    </lineage>
</organism>
<evidence type="ECO:0000313" key="2">
    <source>
        <dbReference type="Proteomes" id="UP001054945"/>
    </source>
</evidence>
<dbReference type="AlphaFoldDB" id="A0AAV4WFD4"/>
<reference evidence="1 2" key="1">
    <citation type="submission" date="2021-06" db="EMBL/GenBank/DDBJ databases">
        <title>Caerostris extrusa draft genome.</title>
        <authorList>
            <person name="Kono N."/>
            <person name="Arakawa K."/>
        </authorList>
    </citation>
    <scope>NUCLEOTIDE SEQUENCE [LARGE SCALE GENOMIC DNA]</scope>
</reference>